<dbReference type="RefSeq" id="WP_284212074.1">
    <property type="nucleotide sequence ID" value="NZ_BSUW01000001.1"/>
</dbReference>
<evidence type="ECO:0000313" key="1">
    <source>
        <dbReference type="EMBL" id="GMA72766.1"/>
    </source>
</evidence>
<dbReference type="InterPro" id="IPR016035">
    <property type="entry name" value="Acyl_Trfase/lysoPLipase"/>
</dbReference>
<dbReference type="SUPFAM" id="SSF52151">
    <property type="entry name" value="FabD/lysophospholipase-like"/>
    <property type="match status" value="1"/>
</dbReference>
<protein>
    <recommendedName>
        <fullName evidence="3">PNPLA domain-containing protein</fullName>
    </recommendedName>
</protein>
<dbReference type="EMBL" id="BSUW01000001">
    <property type="protein sequence ID" value="GMA72766.1"/>
    <property type="molecule type" value="Genomic_DNA"/>
</dbReference>
<gene>
    <name evidence="1" type="ORF">GCM10025885_18150</name>
</gene>
<evidence type="ECO:0008006" key="3">
    <source>
        <dbReference type="Google" id="ProtNLM"/>
    </source>
</evidence>
<reference evidence="1 2" key="1">
    <citation type="journal article" date="2014" name="Int. J. Syst. Evol. Microbiol.">
        <title>Complete genome sequence of Corynebacterium casei LMG S-19264T (=DSM 44701T), isolated from a smear-ripened cheese.</title>
        <authorList>
            <consortium name="US DOE Joint Genome Institute (JGI-PGF)"/>
            <person name="Walter F."/>
            <person name="Albersmeier A."/>
            <person name="Kalinowski J."/>
            <person name="Ruckert C."/>
        </authorList>
    </citation>
    <scope>NUCLEOTIDE SEQUENCE [LARGE SCALE GENOMIC DNA]</scope>
    <source>
        <strain evidence="1 2">NBRC 114545</strain>
    </source>
</reference>
<name>A0AA37XMJ9_9ENTE</name>
<dbReference type="Proteomes" id="UP001157039">
    <property type="component" value="Unassembled WGS sequence"/>
</dbReference>
<organism evidence="1 2">
    <name type="scientific">Tetragenococcus osmophilus</name>
    <dbReference type="NCBI Taxonomy" id="526944"/>
    <lineage>
        <taxon>Bacteria</taxon>
        <taxon>Bacillati</taxon>
        <taxon>Bacillota</taxon>
        <taxon>Bacilli</taxon>
        <taxon>Lactobacillales</taxon>
        <taxon>Enterococcaceae</taxon>
        <taxon>Tetragenococcus</taxon>
    </lineage>
</organism>
<proteinExistence type="predicted"/>
<accession>A0AA37XMJ9</accession>
<dbReference type="AlphaFoldDB" id="A0AA37XMJ9"/>
<comment type="caution">
    <text evidence="1">The sequence shown here is derived from an EMBL/GenBank/DDBJ whole genome shotgun (WGS) entry which is preliminary data.</text>
</comment>
<evidence type="ECO:0000313" key="2">
    <source>
        <dbReference type="Proteomes" id="UP001157039"/>
    </source>
</evidence>
<sequence length="261" mass="30913">MQPVRIQGEDYVDGGYRNDFPLDVALSKGAKECICIDAKGPGVRKKISLPENVVNVQLRSPWPLGSFLIFDSKRSKVNERLGYLEMLKYFGKYTGFWYTFSNMTDWQTNWQAFIMSLSAQEFALLKKSNFWQKFYKYHGKKVSLEQVGEAFVELIGRILRLPADRSYTKEQFLNAFMKKKTELSFPPELVRSFNEWVELYYKDYFFLSKKNQFLFLDALLEKDMHLSKWFIEQTEVLFIAAKFFHFLKNETEEKCVINNEE</sequence>